<dbReference type="EMBL" id="ADWY01003829">
    <property type="protein sequence ID" value="EGH19271.1"/>
    <property type="molecule type" value="Genomic_DNA"/>
</dbReference>
<gene>
    <name evidence="1" type="ORF">Pgy4_40515</name>
</gene>
<dbReference type="AlphaFoldDB" id="F3CJ29"/>
<evidence type="ECO:0000313" key="1">
    <source>
        <dbReference type="EMBL" id="EGH19271.1"/>
    </source>
</evidence>
<proteinExistence type="predicted"/>
<dbReference type="HOGENOM" id="CLU_3352832_0_0_6"/>
<sequence length="37" mass="4149">HKISDSLALGYSHLGDGYGDTLHIRSEPLRSIYFLES</sequence>
<name>F3CJ29_PSESG</name>
<accession>F3CJ29</accession>
<dbReference type="Proteomes" id="UP000005466">
    <property type="component" value="Unassembled WGS sequence"/>
</dbReference>
<evidence type="ECO:0000313" key="2">
    <source>
        <dbReference type="Proteomes" id="UP000005466"/>
    </source>
</evidence>
<organism evidence="1 2">
    <name type="scientific">Pseudomonas savastanoi pv. glycinea str. race 4</name>
    <dbReference type="NCBI Taxonomy" id="875330"/>
    <lineage>
        <taxon>Bacteria</taxon>
        <taxon>Pseudomonadati</taxon>
        <taxon>Pseudomonadota</taxon>
        <taxon>Gammaproteobacteria</taxon>
        <taxon>Pseudomonadales</taxon>
        <taxon>Pseudomonadaceae</taxon>
        <taxon>Pseudomonas</taxon>
    </lineage>
</organism>
<reference evidence="1 2" key="1">
    <citation type="journal article" date="2011" name="PLoS Pathog.">
        <title>Dynamic evolution of pathogenicity revealed by sequencing and comparative genomics of 19 Pseudomonas syringae isolates.</title>
        <authorList>
            <person name="Baltrus D.A."/>
            <person name="Nishimura M.T."/>
            <person name="Romanchuk A."/>
            <person name="Chang J.H."/>
            <person name="Mukhtar M.S."/>
            <person name="Cherkis K."/>
            <person name="Roach J."/>
            <person name="Grant S.R."/>
            <person name="Jones C.D."/>
            <person name="Dangl J.L."/>
        </authorList>
    </citation>
    <scope>NUCLEOTIDE SEQUENCE [LARGE SCALE GENOMIC DNA]</scope>
    <source>
        <strain evidence="2">race 4</strain>
    </source>
</reference>
<comment type="caution">
    <text evidence="1">The sequence shown here is derived from an EMBL/GenBank/DDBJ whole genome shotgun (WGS) entry which is preliminary data.</text>
</comment>
<protein>
    <submittedName>
        <fullName evidence="1">Poly(Beta-D-mannuronate) C5 epimerase 3</fullName>
    </submittedName>
</protein>
<feature type="non-terminal residue" evidence="1">
    <location>
        <position position="37"/>
    </location>
</feature>
<feature type="non-terminal residue" evidence="1">
    <location>
        <position position="1"/>
    </location>
</feature>